<evidence type="ECO:0000259" key="2">
    <source>
        <dbReference type="Pfam" id="PF01458"/>
    </source>
</evidence>
<gene>
    <name evidence="4" type="ORF">SAMN05421779_103344</name>
</gene>
<dbReference type="InterPro" id="IPR000825">
    <property type="entry name" value="SUF_FeS_clus_asmbl_SufBD_core"/>
</dbReference>
<dbReference type="RefSeq" id="WP_076399983.1">
    <property type="nucleotide sequence ID" value="NZ_FTOA01000003.1"/>
</dbReference>
<dbReference type="PANTHER" id="PTHR43575:SF1">
    <property type="entry name" value="PROTEIN ABCI7, CHLOROPLASTIC"/>
    <property type="match status" value="1"/>
</dbReference>
<dbReference type="Pfam" id="PF19295">
    <property type="entry name" value="SufBD_N"/>
    <property type="match status" value="1"/>
</dbReference>
<dbReference type="Proteomes" id="UP000185678">
    <property type="component" value="Unassembled WGS sequence"/>
</dbReference>
<dbReference type="EMBL" id="FTOA01000003">
    <property type="protein sequence ID" value="SIS73536.1"/>
    <property type="molecule type" value="Genomic_DNA"/>
</dbReference>
<protein>
    <submittedName>
        <fullName evidence="4">Iron-regulated ABC transporter permease protein SufD</fullName>
    </submittedName>
</protein>
<evidence type="ECO:0000259" key="3">
    <source>
        <dbReference type="Pfam" id="PF19295"/>
    </source>
</evidence>
<organism evidence="4 5">
    <name type="scientific">Insolitispirillum peregrinum</name>
    <dbReference type="NCBI Taxonomy" id="80876"/>
    <lineage>
        <taxon>Bacteria</taxon>
        <taxon>Pseudomonadati</taxon>
        <taxon>Pseudomonadota</taxon>
        <taxon>Alphaproteobacteria</taxon>
        <taxon>Rhodospirillales</taxon>
        <taxon>Novispirillaceae</taxon>
        <taxon>Insolitispirillum</taxon>
    </lineage>
</organism>
<dbReference type="InterPro" id="IPR045595">
    <property type="entry name" value="SufBD_N"/>
</dbReference>
<comment type="similarity">
    <text evidence="1">Belongs to the iron-sulfur cluster assembly SufBD family.</text>
</comment>
<evidence type="ECO:0000313" key="5">
    <source>
        <dbReference type="Proteomes" id="UP000185678"/>
    </source>
</evidence>
<dbReference type="NCBIfam" id="TIGR01981">
    <property type="entry name" value="sufD"/>
    <property type="match status" value="1"/>
</dbReference>
<dbReference type="Pfam" id="PF01458">
    <property type="entry name" value="SUFBD_core"/>
    <property type="match status" value="1"/>
</dbReference>
<reference evidence="4 5" key="1">
    <citation type="submission" date="2017-01" db="EMBL/GenBank/DDBJ databases">
        <authorList>
            <person name="Mah S.A."/>
            <person name="Swanson W.J."/>
            <person name="Moy G.W."/>
            <person name="Vacquier V.D."/>
        </authorList>
    </citation>
    <scope>NUCLEOTIDE SEQUENCE [LARGE SCALE GENOMIC DNA]</scope>
    <source>
        <strain evidence="4 5">DSM 11589</strain>
    </source>
</reference>
<dbReference type="STRING" id="80876.SAMN05421779_103344"/>
<proteinExistence type="inferred from homology"/>
<sequence length="444" mass="46898">MSVVLSEIPVVTAATGLSPVLPGGHLPWLTGLRQAALAAFQQQGLPHRRTEAFKYSFAALGVVGKLDFVPALIAGDATLEALPAALPAFDGHKVVLLNGSYAPHLSDRAALPAGVEVQPLASLLARQPERLEGLLGSLVQYDEQPFAALASGLVDDGVVVLLEAGTVIDRPLHIVSITLTPGDAPVMAQPRLLIKAGAGSTATILESHVALGETETLSLPVAEILVEPNARLTHVKVRNDTARALHVASRTVKVLAGGIYQAFALSLGGAVARDDIAVELAGEQAEAHLNGAYAARDYQHMDTTIHMDHAVPNGRSSQVYKGVLADHGRGVFQGKVTVRKGAQHTDGQQLHKALLLSESAEVDVKPELKIYADDVTCSHGAACGELDDEALFYLRARGLDEATARDLLIEGFLDDVVEQVENDAIRTVLAGLVRAWLDARQEVA</sequence>
<dbReference type="AlphaFoldDB" id="A0A1N7LIA0"/>
<dbReference type="InterPro" id="IPR055346">
    <property type="entry name" value="Fe-S_cluster_assembly_SufBD"/>
</dbReference>
<keyword evidence="5" id="KW-1185">Reference proteome</keyword>
<dbReference type="InterPro" id="IPR037284">
    <property type="entry name" value="SUF_FeS_clus_asmbl_SufBD_sf"/>
</dbReference>
<evidence type="ECO:0000313" key="4">
    <source>
        <dbReference type="EMBL" id="SIS73536.1"/>
    </source>
</evidence>
<name>A0A1N7LIA0_9PROT</name>
<dbReference type="PANTHER" id="PTHR43575">
    <property type="entry name" value="PROTEIN ABCI7, CHLOROPLASTIC"/>
    <property type="match status" value="1"/>
</dbReference>
<dbReference type="InterPro" id="IPR011542">
    <property type="entry name" value="SUF_FeS_clus_asmbl_SufD"/>
</dbReference>
<dbReference type="SUPFAM" id="SSF101960">
    <property type="entry name" value="Stabilizer of iron transporter SufD"/>
    <property type="match status" value="1"/>
</dbReference>
<dbReference type="GO" id="GO:0016226">
    <property type="term" value="P:iron-sulfur cluster assembly"/>
    <property type="evidence" value="ECO:0007669"/>
    <property type="project" value="InterPro"/>
</dbReference>
<evidence type="ECO:0000256" key="1">
    <source>
        <dbReference type="ARBA" id="ARBA00043967"/>
    </source>
</evidence>
<feature type="domain" description="SUF system FeS cluster assembly SufBD N-terminal" evidence="3">
    <location>
        <begin position="27"/>
        <end position="174"/>
    </location>
</feature>
<feature type="domain" description="SUF system FeS cluster assembly SufBD core" evidence="2">
    <location>
        <begin position="186"/>
        <end position="412"/>
    </location>
</feature>
<accession>A0A1N7LIA0</accession>